<keyword evidence="1" id="KW-1133">Transmembrane helix</keyword>
<keyword evidence="1" id="KW-0812">Transmembrane</keyword>
<protein>
    <submittedName>
        <fullName evidence="2">Uncharacterized protein</fullName>
    </submittedName>
</protein>
<accession>A0A2S5GCK9</accession>
<organism evidence="2 3">
    <name type="scientific">Jeotgalibacillus proteolyticus</name>
    <dbReference type="NCBI Taxonomy" id="2082395"/>
    <lineage>
        <taxon>Bacteria</taxon>
        <taxon>Bacillati</taxon>
        <taxon>Bacillota</taxon>
        <taxon>Bacilli</taxon>
        <taxon>Bacillales</taxon>
        <taxon>Caryophanaceae</taxon>
        <taxon>Jeotgalibacillus</taxon>
    </lineage>
</organism>
<sequence>MMVLNVFIMIMFLSMLFLGIFYLLSKRKSASKKRVTSKRAISLFGGYTAVLFLAMCVYYVLPQDETAGRDADFNSNEEEMYSEIDEFERLAFEGEIDQIDEKFLIKAQNFRYEGDRMELNIPQLENNPVNVIIKKIEDSADQVEVRYYKAPLRVNGVDISDQIAEEVDIYEEEGRIAISQEMHYDFSFHQFNESFVLSQFNDDSSNRGSGYSFSFRNGTQILYLSIPENVEIDGLEEEFIYYLD</sequence>
<proteinExistence type="predicted"/>
<feature type="transmembrane region" description="Helical" evidence="1">
    <location>
        <begin position="44"/>
        <end position="61"/>
    </location>
</feature>
<gene>
    <name evidence="2" type="ORF">C4B60_07600</name>
</gene>
<dbReference type="EMBL" id="PREZ01000003">
    <property type="protein sequence ID" value="PPA70655.1"/>
    <property type="molecule type" value="Genomic_DNA"/>
</dbReference>
<evidence type="ECO:0000256" key="1">
    <source>
        <dbReference type="SAM" id="Phobius"/>
    </source>
</evidence>
<dbReference type="Proteomes" id="UP000239047">
    <property type="component" value="Unassembled WGS sequence"/>
</dbReference>
<dbReference type="OrthoDB" id="2452221at2"/>
<feature type="transmembrane region" description="Helical" evidence="1">
    <location>
        <begin position="6"/>
        <end position="24"/>
    </location>
</feature>
<reference evidence="2 3" key="1">
    <citation type="submission" date="2018-02" db="EMBL/GenBank/DDBJ databases">
        <title>Jeotgalibacillus proteolyticum sp. nov. a protease producing bacterium isolated from ocean sediments of Laizhou Bay.</title>
        <authorList>
            <person name="Li Y."/>
        </authorList>
    </citation>
    <scope>NUCLEOTIDE SEQUENCE [LARGE SCALE GENOMIC DNA]</scope>
    <source>
        <strain evidence="2 3">22-7</strain>
    </source>
</reference>
<dbReference type="AlphaFoldDB" id="A0A2S5GCK9"/>
<evidence type="ECO:0000313" key="2">
    <source>
        <dbReference type="EMBL" id="PPA70655.1"/>
    </source>
</evidence>
<evidence type="ECO:0000313" key="3">
    <source>
        <dbReference type="Proteomes" id="UP000239047"/>
    </source>
</evidence>
<comment type="caution">
    <text evidence="2">The sequence shown here is derived from an EMBL/GenBank/DDBJ whole genome shotgun (WGS) entry which is preliminary data.</text>
</comment>
<dbReference type="RefSeq" id="WP_104057405.1">
    <property type="nucleotide sequence ID" value="NZ_PREZ01000003.1"/>
</dbReference>
<name>A0A2S5GCK9_9BACL</name>
<keyword evidence="1" id="KW-0472">Membrane</keyword>
<keyword evidence="3" id="KW-1185">Reference proteome</keyword>